<protein>
    <submittedName>
        <fullName evidence="1">Uncharacterized protein</fullName>
    </submittedName>
</protein>
<evidence type="ECO:0000313" key="2">
    <source>
        <dbReference type="Proteomes" id="UP000663842"/>
    </source>
</evidence>
<name>A0A819MZK2_9BILA</name>
<feature type="non-terminal residue" evidence="1">
    <location>
        <position position="1"/>
    </location>
</feature>
<sequence>ILKLGDRYRCCQLQMFASEVAKSWIVRQEQCNNQTNDMFCGLMLNKKYLVEPIFSKLVSIIVFQSTCVTDHCRDIILYSVVGGSAMRSFNWRACGNQSHHSKPFFDWLFQCSYNLNSYQLTTRIGQIGFEIKHEHTIVNGYVPHRSLINLKISIVNLTILHILLHYLPRLQHLDVSVTNKIAVTDLTEHLPARLNHPKELRTLKLRGVLPKNAESNVQSSHFSLLHLEAPINGNTIYDFQSLVGWLRLLPNIECFTCDLTELRCWFIHDIQNQYFDSFLQRLDRLYVNCSCIITREMNEDLLTPLLQFLIDNDRLLQLRS</sequence>
<comment type="caution">
    <text evidence="1">The sequence shown here is derived from an EMBL/GenBank/DDBJ whole genome shotgun (WGS) entry which is preliminary data.</text>
</comment>
<proteinExistence type="predicted"/>
<dbReference type="AlphaFoldDB" id="A0A819MZK2"/>
<dbReference type="EMBL" id="CAJOBF010001820">
    <property type="protein sequence ID" value="CAF3986577.1"/>
    <property type="molecule type" value="Genomic_DNA"/>
</dbReference>
<organism evidence="1 2">
    <name type="scientific">Rotaria magnacalcarata</name>
    <dbReference type="NCBI Taxonomy" id="392030"/>
    <lineage>
        <taxon>Eukaryota</taxon>
        <taxon>Metazoa</taxon>
        <taxon>Spiralia</taxon>
        <taxon>Gnathifera</taxon>
        <taxon>Rotifera</taxon>
        <taxon>Eurotatoria</taxon>
        <taxon>Bdelloidea</taxon>
        <taxon>Philodinida</taxon>
        <taxon>Philodinidae</taxon>
        <taxon>Rotaria</taxon>
    </lineage>
</organism>
<gene>
    <name evidence="1" type="ORF">UXM345_LOCUS15357</name>
</gene>
<accession>A0A819MZK2</accession>
<evidence type="ECO:0000313" key="1">
    <source>
        <dbReference type="EMBL" id="CAF3986577.1"/>
    </source>
</evidence>
<dbReference type="Proteomes" id="UP000663842">
    <property type="component" value="Unassembled WGS sequence"/>
</dbReference>
<reference evidence="1" key="1">
    <citation type="submission" date="2021-02" db="EMBL/GenBank/DDBJ databases">
        <authorList>
            <person name="Nowell W R."/>
        </authorList>
    </citation>
    <scope>NUCLEOTIDE SEQUENCE</scope>
</reference>